<keyword evidence="6 8" id="KW-0472">Membrane</keyword>
<protein>
    <submittedName>
        <fullName evidence="10">MFS transporter</fullName>
    </submittedName>
</protein>
<feature type="transmembrane region" description="Helical" evidence="8">
    <location>
        <begin position="53"/>
        <end position="71"/>
    </location>
</feature>
<dbReference type="InterPro" id="IPR005829">
    <property type="entry name" value="Sugar_transporter_CS"/>
</dbReference>
<evidence type="ECO:0000256" key="2">
    <source>
        <dbReference type="ARBA" id="ARBA00022448"/>
    </source>
</evidence>
<feature type="transmembrane region" description="Helical" evidence="8">
    <location>
        <begin position="227"/>
        <end position="249"/>
    </location>
</feature>
<dbReference type="PROSITE" id="PS50850">
    <property type="entry name" value="MFS"/>
    <property type="match status" value="1"/>
</dbReference>
<evidence type="ECO:0000256" key="1">
    <source>
        <dbReference type="ARBA" id="ARBA00004651"/>
    </source>
</evidence>
<evidence type="ECO:0000259" key="9">
    <source>
        <dbReference type="PROSITE" id="PS50850"/>
    </source>
</evidence>
<comment type="caution">
    <text evidence="10">The sequence shown here is derived from an EMBL/GenBank/DDBJ whole genome shotgun (WGS) entry which is preliminary data.</text>
</comment>
<keyword evidence="2" id="KW-0813">Transport</keyword>
<dbReference type="Gene3D" id="1.20.1250.20">
    <property type="entry name" value="MFS general substrate transporter like domains"/>
    <property type="match status" value="1"/>
</dbReference>
<feature type="transmembrane region" description="Helical" evidence="8">
    <location>
        <begin position="83"/>
        <end position="105"/>
    </location>
</feature>
<evidence type="ECO:0000256" key="3">
    <source>
        <dbReference type="ARBA" id="ARBA00022475"/>
    </source>
</evidence>
<comment type="subcellular location">
    <subcellularLocation>
        <location evidence="1">Cell membrane</location>
        <topology evidence="1">Multi-pass membrane protein</topology>
    </subcellularLocation>
</comment>
<dbReference type="PROSITE" id="PS00216">
    <property type="entry name" value="SUGAR_TRANSPORT_1"/>
    <property type="match status" value="1"/>
</dbReference>
<evidence type="ECO:0000256" key="8">
    <source>
        <dbReference type="SAM" id="Phobius"/>
    </source>
</evidence>
<dbReference type="EMBL" id="JBHLUH010000006">
    <property type="protein sequence ID" value="MFC0527102.1"/>
    <property type="molecule type" value="Genomic_DNA"/>
</dbReference>
<dbReference type="PANTHER" id="PTHR42718:SF48">
    <property type="entry name" value="CONSERVED TWO-DOMAIN MEMBRANE PROTEIN-RELATED"/>
    <property type="match status" value="1"/>
</dbReference>
<evidence type="ECO:0000313" key="10">
    <source>
        <dbReference type="EMBL" id="MFC0527102.1"/>
    </source>
</evidence>
<evidence type="ECO:0000256" key="7">
    <source>
        <dbReference type="SAM" id="MobiDB-lite"/>
    </source>
</evidence>
<dbReference type="InterPro" id="IPR036259">
    <property type="entry name" value="MFS_trans_sf"/>
</dbReference>
<dbReference type="NCBIfam" id="TIGR00711">
    <property type="entry name" value="efflux_EmrB"/>
    <property type="match status" value="1"/>
</dbReference>
<dbReference type="Gene3D" id="1.20.1720.10">
    <property type="entry name" value="Multidrug resistance protein D"/>
    <property type="match status" value="1"/>
</dbReference>
<feature type="region of interest" description="Disordered" evidence="7">
    <location>
        <begin position="454"/>
        <end position="485"/>
    </location>
</feature>
<dbReference type="InterPro" id="IPR011701">
    <property type="entry name" value="MFS"/>
</dbReference>
<dbReference type="CDD" id="cd17321">
    <property type="entry name" value="MFS_MMR_MDR_like"/>
    <property type="match status" value="1"/>
</dbReference>
<feature type="transmembrane region" description="Helical" evidence="8">
    <location>
        <begin position="335"/>
        <end position="353"/>
    </location>
</feature>
<evidence type="ECO:0000256" key="4">
    <source>
        <dbReference type="ARBA" id="ARBA00022692"/>
    </source>
</evidence>
<name>A0ABV6LXR5_9ACTN</name>
<evidence type="ECO:0000256" key="5">
    <source>
        <dbReference type="ARBA" id="ARBA00022989"/>
    </source>
</evidence>
<feature type="transmembrane region" description="Helical" evidence="8">
    <location>
        <begin position="270"/>
        <end position="294"/>
    </location>
</feature>
<keyword evidence="4 8" id="KW-0812">Transmembrane</keyword>
<evidence type="ECO:0000256" key="6">
    <source>
        <dbReference type="ARBA" id="ARBA00023136"/>
    </source>
</evidence>
<feature type="transmembrane region" description="Helical" evidence="8">
    <location>
        <begin position="143"/>
        <end position="163"/>
    </location>
</feature>
<organism evidence="10 11">
    <name type="scientific">Phytohabitans kaempferiae</name>
    <dbReference type="NCBI Taxonomy" id="1620943"/>
    <lineage>
        <taxon>Bacteria</taxon>
        <taxon>Bacillati</taxon>
        <taxon>Actinomycetota</taxon>
        <taxon>Actinomycetes</taxon>
        <taxon>Micromonosporales</taxon>
        <taxon>Micromonosporaceae</taxon>
    </lineage>
</organism>
<feature type="transmembrane region" description="Helical" evidence="8">
    <location>
        <begin position="169"/>
        <end position="189"/>
    </location>
</feature>
<keyword evidence="3" id="KW-1003">Cell membrane</keyword>
<dbReference type="PRINTS" id="PR01036">
    <property type="entry name" value="TCRTETB"/>
</dbReference>
<feature type="compositionally biased region" description="Low complexity" evidence="7">
    <location>
        <begin position="474"/>
        <end position="485"/>
    </location>
</feature>
<feature type="transmembrane region" description="Helical" evidence="8">
    <location>
        <begin position="201"/>
        <end position="221"/>
    </location>
</feature>
<dbReference type="InterPro" id="IPR004638">
    <property type="entry name" value="EmrB-like"/>
</dbReference>
<dbReference type="Pfam" id="PF07690">
    <property type="entry name" value="MFS_1"/>
    <property type="match status" value="1"/>
</dbReference>
<evidence type="ECO:0000313" key="11">
    <source>
        <dbReference type="Proteomes" id="UP001589867"/>
    </source>
</evidence>
<accession>A0ABV6LXR5</accession>
<dbReference type="Proteomes" id="UP001589867">
    <property type="component" value="Unassembled WGS sequence"/>
</dbReference>
<feature type="transmembrane region" description="Helical" evidence="8">
    <location>
        <begin position="12"/>
        <end position="33"/>
    </location>
</feature>
<feature type="transmembrane region" description="Helical" evidence="8">
    <location>
        <begin position="300"/>
        <end position="323"/>
    </location>
</feature>
<dbReference type="InterPro" id="IPR020846">
    <property type="entry name" value="MFS_dom"/>
</dbReference>
<reference evidence="10 11" key="1">
    <citation type="submission" date="2024-09" db="EMBL/GenBank/DDBJ databases">
        <authorList>
            <person name="Sun Q."/>
            <person name="Mori K."/>
        </authorList>
    </citation>
    <scope>NUCLEOTIDE SEQUENCE [LARGE SCALE GENOMIC DNA]</scope>
    <source>
        <strain evidence="10 11">TBRC 3947</strain>
    </source>
</reference>
<feature type="transmembrane region" description="Helical" evidence="8">
    <location>
        <begin position="408"/>
        <end position="428"/>
    </location>
</feature>
<dbReference type="RefSeq" id="WP_377246344.1">
    <property type="nucleotide sequence ID" value="NZ_JBHLUH010000006.1"/>
</dbReference>
<feature type="domain" description="Major facilitator superfamily (MFS) profile" evidence="9">
    <location>
        <begin position="11"/>
        <end position="457"/>
    </location>
</feature>
<dbReference type="PANTHER" id="PTHR42718">
    <property type="entry name" value="MAJOR FACILITATOR SUPERFAMILY MULTIDRUG TRANSPORTER MFSC"/>
    <property type="match status" value="1"/>
</dbReference>
<feature type="transmembrane region" description="Helical" evidence="8">
    <location>
        <begin position="434"/>
        <end position="452"/>
    </location>
</feature>
<sequence length="485" mass="49069">MPSQSQHPRAMTAILTGATFLAGLDLFIVNVAFDEIGRDFAGAGSAPALAELSWVLNAYTVVFAALLVPLGQLSDRYGRKLGFVAGLAVFTGASLACGFADNVWSLVAFRVVQGAGAAAMTPASLGLLLAALPPQRRAAGARLWALTSALAAALGPAVGGGLVELSWRWAFWINVPVGLLLVLVAVRYVPEVRHNLTASRPDLLGAGLLVLAVGVLVLGLVQANDWGWSSAQVVGCFVAAAAAIAAFAARSARHRSPVIEPTLLRVRSFTWANVATLAFSAGFGAALLLSILWLQQAWGYSALHAGLAIAVGPLCVPITSILAARLLPRVSPSRLIALGSLAVTAAAAVQASTLNATPAYLTSFLAPWLLVGVGVGLAMPNQVAAATATLPPAHASAGSGVVSTSRQIGFALGVAILAGILGTGAANIGTARAAWLFVAATGILAAAAALTMETSGRSARGGTDPGPPSPEQPASPSQPTSRESS</sequence>
<feature type="transmembrane region" description="Helical" evidence="8">
    <location>
        <begin position="359"/>
        <end position="379"/>
    </location>
</feature>
<proteinExistence type="predicted"/>
<dbReference type="SUPFAM" id="SSF103473">
    <property type="entry name" value="MFS general substrate transporter"/>
    <property type="match status" value="2"/>
</dbReference>
<gene>
    <name evidence="10" type="ORF">ACFFIA_05455</name>
</gene>
<feature type="transmembrane region" description="Helical" evidence="8">
    <location>
        <begin position="111"/>
        <end position="131"/>
    </location>
</feature>
<keyword evidence="11" id="KW-1185">Reference proteome</keyword>
<keyword evidence="5 8" id="KW-1133">Transmembrane helix</keyword>